<dbReference type="AlphaFoldDB" id="A0A3D8GS09"/>
<gene>
    <name evidence="1" type="ORF">DRW41_05135</name>
</gene>
<dbReference type="OrthoDB" id="9811390at2"/>
<reference evidence="1 2" key="1">
    <citation type="submission" date="2018-07" db="EMBL/GenBank/DDBJ databases">
        <title>Bacillus sp. YLB-04 draft genome sequence.</title>
        <authorList>
            <person name="Yu L."/>
            <person name="Tang X."/>
        </authorList>
    </citation>
    <scope>NUCLEOTIDE SEQUENCE [LARGE SCALE GENOMIC DNA]</scope>
    <source>
        <strain evidence="1 2">YLB-04</strain>
    </source>
</reference>
<dbReference type="Pfam" id="PF04025">
    <property type="entry name" value="RemA-like"/>
    <property type="match status" value="1"/>
</dbReference>
<organism evidence="1 2">
    <name type="scientific">Neobacillus piezotolerans</name>
    <dbReference type="NCBI Taxonomy" id="2259171"/>
    <lineage>
        <taxon>Bacteria</taxon>
        <taxon>Bacillati</taxon>
        <taxon>Bacillota</taxon>
        <taxon>Bacilli</taxon>
        <taxon>Bacillales</taxon>
        <taxon>Bacillaceae</taxon>
        <taxon>Neobacillus</taxon>
    </lineage>
</organism>
<sequence length="76" mass="8046">MYIHIGEDHMVRVNEIIAIIDKGSAGASGLAESGAAINLSKGPFKSVVVTGKNIYLSPLASTTLKKRSARMGIQDF</sequence>
<dbReference type="EMBL" id="QNQT01000002">
    <property type="protein sequence ID" value="RDU37245.1"/>
    <property type="molecule type" value="Genomic_DNA"/>
</dbReference>
<evidence type="ECO:0000313" key="2">
    <source>
        <dbReference type="Proteomes" id="UP000257144"/>
    </source>
</evidence>
<dbReference type="Proteomes" id="UP000257144">
    <property type="component" value="Unassembled WGS sequence"/>
</dbReference>
<keyword evidence="2" id="KW-1185">Reference proteome</keyword>
<proteinExistence type="predicted"/>
<dbReference type="InterPro" id="IPR007169">
    <property type="entry name" value="RemA-like"/>
</dbReference>
<name>A0A3D8GS09_9BACI</name>
<dbReference type="NCBIfam" id="NF046065">
    <property type="entry name" value="MtxRegRemB"/>
    <property type="match status" value="1"/>
</dbReference>
<comment type="caution">
    <text evidence="1">The sequence shown here is derived from an EMBL/GenBank/DDBJ whole genome shotgun (WGS) entry which is preliminary data.</text>
</comment>
<accession>A0A3D8GS09</accession>
<protein>
    <submittedName>
        <fullName evidence="1">DUF370 domain-containing protein</fullName>
    </submittedName>
</protein>
<dbReference type="RefSeq" id="WP_115450921.1">
    <property type="nucleotide sequence ID" value="NZ_QNQT01000002.1"/>
</dbReference>
<evidence type="ECO:0000313" key="1">
    <source>
        <dbReference type="EMBL" id="RDU37245.1"/>
    </source>
</evidence>